<organism evidence="5 6">
    <name type="scientific">Dongia sedimenti</name>
    <dbReference type="NCBI Taxonomy" id="3064282"/>
    <lineage>
        <taxon>Bacteria</taxon>
        <taxon>Pseudomonadati</taxon>
        <taxon>Pseudomonadota</taxon>
        <taxon>Alphaproteobacteria</taxon>
        <taxon>Rhodospirillales</taxon>
        <taxon>Dongiaceae</taxon>
        <taxon>Dongia</taxon>
    </lineage>
</organism>
<protein>
    <recommendedName>
        <fullName evidence="4">Arsenate reductase</fullName>
        <ecNumber evidence="4">1.20.4.1</ecNumber>
    </recommendedName>
</protein>
<evidence type="ECO:0000313" key="5">
    <source>
        <dbReference type="EMBL" id="MDQ7250150.1"/>
    </source>
</evidence>
<dbReference type="Pfam" id="PF03960">
    <property type="entry name" value="ArsC"/>
    <property type="match status" value="1"/>
</dbReference>
<name>A0ABU0YR00_9PROT</name>
<dbReference type="InterPro" id="IPR006660">
    <property type="entry name" value="Arsenate_reductase-like"/>
</dbReference>
<sequence length="119" mass="13086">MAKESGGVTIYHNPNCSTSKKVLGWLKEKGIELKVVEYLKTPLDEAGIKSLLKKLKLGPRGILRKKGEAFEALKLTDKTTDEALIKAMAKTPVLIERPIVLGPKGAVLARPPERVWEVV</sequence>
<gene>
    <name evidence="5" type="primary">arsC</name>
    <name evidence="5" type="ORF">Q8A70_20840</name>
</gene>
<dbReference type="EMBL" id="JAUYVI010000006">
    <property type="protein sequence ID" value="MDQ7250150.1"/>
    <property type="molecule type" value="Genomic_DNA"/>
</dbReference>
<dbReference type="GO" id="GO:0008794">
    <property type="term" value="F:arsenate reductase (glutaredoxin) activity"/>
    <property type="evidence" value="ECO:0007669"/>
    <property type="project" value="UniProtKB-EC"/>
</dbReference>
<dbReference type="PANTHER" id="PTHR30041">
    <property type="entry name" value="ARSENATE REDUCTASE"/>
    <property type="match status" value="1"/>
</dbReference>
<dbReference type="InterPro" id="IPR036249">
    <property type="entry name" value="Thioredoxin-like_sf"/>
</dbReference>
<evidence type="ECO:0000256" key="3">
    <source>
        <dbReference type="PROSITE-ProRule" id="PRU01282"/>
    </source>
</evidence>
<dbReference type="Proteomes" id="UP001230156">
    <property type="component" value="Unassembled WGS sequence"/>
</dbReference>
<dbReference type="EC" id="1.20.4.1" evidence="4"/>
<dbReference type="RefSeq" id="WP_379959032.1">
    <property type="nucleotide sequence ID" value="NZ_JAUYVI010000006.1"/>
</dbReference>
<dbReference type="Gene3D" id="3.40.30.10">
    <property type="entry name" value="Glutaredoxin"/>
    <property type="match status" value="1"/>
</dbReference>
<comment type="similarity">
    <text evidence="1 3 4">Belongs to the ArsC family.</text>
</comment>
<dbReference type="PANTHER" id="PTHR30041:SF4">
    <property type="entry name" value="ARSENATE REDUCTASE"/>
    <property type="match status" value="1"/>
</dbReference>
<comment type="catalytic activity">
    <reaction evidence="4">
        <text>[glutaredoxin]-dithiol + arsenate + glutathione + H(+) = glutathionyl-S-S-[glutaredoxin] + arsenite + H2O</text>
        <dbReference type="Rhea" id="RHEA:22016"/>
        <dbReference type="Rhea" id="RHEA-COMP:10729"/>
        <dbReference type="Rhea" id="RHEA-COMP:17668"/>
        <dbReference type="ChEBI" id="CHEBI:15377"/>
        <dbReference type="ChEBI" id="CHEBI:15378"/>
        <dbReference type="ChEBI" id="CHEBI:29242"/>
        <dbReference type="ChEBI" id="CHEBI:29950"/>
        <dbReference type="ChEBI" id="CHEBI:48597"/>
        <dbReference type="ChEBI" id="CHEBI:57925"/>
        <dbReference type="ChEBI" id="CHEBI:146199"/>
        <dbReference type="EC" id="1.20.4.1"/>
    </reaction>
</comment>
<reference evidence="6" key="1">
    <citation type="submission" date="2023-08" db="EMBL/GenBank/DDBJ databases">
        <title>Rhodospirillaceae gen. nov., a novel taxon isolated from the Yangtze River Yuezi River estuary sludge.</title>
        <authorList>
            <person name="Ruan L."/>
        </authorList>
    </citation>
    <scope>NUCLEOTIDE SEQUENCE [LARGE SCALE GENOMIC DNA]</scope>
    <source>
        <strain evidence="6">R-7</strain>
    </source>
</reference>
<comment type="caution">
    <text evidence="5">The sequence shown here is derived from an EMBL/GenBank/DDBJ whole genome shotgun (WGS) entry which is preliminary data.</text>
</comment>
<dbReference type="InterPro" id="IPR006659">
    <property type="entry name" value="Arsenate_reductase"/>
</dbReference>
<evidence type="ECO:0000256" key="1">
    <source>
        <dbReference type="ARBA" id="ARBA00007198"/>
    </source>
</evidence>
<evidence type="ECO:0000313" key="6">
    <source>
        <dbReference type="Proteomes" id="UP001230156"/>
    </source>
</evidence>
<dbReference type="CDD" id="cd03034">
    <property type="entry name" value="ArsC_ArsC"/>
    <property type="match status" value="1"/>
</dbReference>
<evidence type="ECO:0000256" key="4">
    <source>
        <dbReference type="RuleBase" id="RU362029"/>
    </source>
</evidence>
<keyword evidence="2 4" id="KW-0560">Oxidoreductase</keyword>
<proteinExistence type="inferred from homology"/>
<dbReference type="PROSITE" id="PS51353">
    <property type="entry name" value="ARSC"/>
    <property type="match status" value="1"/>
</dbReference>
<dbReference type="NCBIfam" id="TIGR00014">
    <property type="entry name" value="arsC"/>
    <property type="match status" value="1"/>
</dbReference>
<accession>A0ABU0YR00</accession>
<dbReference type="SUPFAM" id="SSF52833">
    <property type="entry name" value="Thioredoxin-like"/>
    <property type="match status" value="1"/>
</dbReference>
<evidence type="ECO:0000256" key="2">
    <source>
        <dbReference type="ARBA" id="ARBA00023002"/>
    </source>
</evidence>
<keyword evidence="6" id="KW-1185">Reference proteome</keyword>